<proteinExistence type="predicted"/>
<dbReference type="OrthoDB" id="5918362at2759"/>
<evidence type="ECO:0000313" key="2">
    <source>
        <dbReference type="Proteomes" id="UP000054630"/>
    </source>
</evidence>
<evidence type="ECO:0000313" key="1">
    <source>
        <dbReference type="EMBL" id="KRX26145.1"/>
    </source>
</evidence>
<accession>A0A0V0SHL3</accession>
<protein>
    <submittedName>
        <fullName evidence="1">Uncharacterized protein</fullName>
    </submittedName>
</protein>
<organism evidence="1 2">
    <name type="scientific">Trichinella nelsoni</name>
    <dbReference type="NCBI Taxonomy" id="6336"/>
    <lineage>
        <taxon>Eukaryota</taxon>
        <taxon>Metazoa</taxon>
        <taxon>Ecdysozoa</taxon>
        <taxon>Nematoda</taxon>
        <taxon>Enoplea</taxon>
        <taxon>Dorylaimia</taxon>
        <taxon>Trichinellida</taxon>
        <taxon>Trichinellidae</taxon>
        <taxon>Trichinella</taxon>
    </lineage>
</organism>
<gene>
    <name evidence="1" type="ORF">T07_5556</name>
</gene>
<dbReference type="Proteomes" id="UP000054630">
    <property type="component" value="Unassembled WGS sequence"/>
</dbReference>
<dbReference type="AlphaFoldDB" id="A0A0V0SHL3"/>
<reference evidence="1 2" key="1">
    <citation type="submission" date="2015-01" db="EMBL/GenBank/DDBJ databases">
        <title>Evolution of Trichinella species and genotypes.</title>
        <authorList>
            <person name="Korhonen P.K."/>
            <person name="Edoardo P."/>
            <person name="Giuseppe L.R."/>
            <person name="Gasser R.B."/>
        </authorList>
    </citation>
    <scope>NUCLEOTIDE SEQUENCE [LARGE SCALE GENOMIC DNA]</scope>
    <source>
        <strain evidence="1">ISS37</strain>
    </source>
</reference>
<name>A0A0V0SHL3_9BILA</name>
<dbReference type="EMBL" id="JYDL01000009">
    <property type="protein sequence ID" value="KRX26145.1"/>
    <property type="molecule type" value="Genomic_DNA"/>
</dbReference>
<keyword evidence="2" id="KW-1185">Reference proteome</keyword>
<sequence>MSYLNIVVDKSDTLRRRGSASSGSVGPCRRQGCGKCSARLEAGVVWRQFDANHRFAIFIERIKLASFTCLPRSPVSLANNTHKSASIIFKLRQFLHAYHL</sequence>
<comment type="caution">
    <text evidence="1">The sequence shown here is derived from an EMBL/GenBank/DDBJ whole genome shotgun (WGS) entry which is preliminary data.</text>
</comment>